<dbReference type="EMBL" id="BSYO01000026">
    <property type="protein sequence ID" value="GMH23310.1"/>
    <property type="molecule type" value="Genomic_DNA"/>
</dbReference>
<comment type="caution">
    <text evidence="1">The sequence shown here is derived from an EMBL/GenBank/DDBJ whole genome shotgun (WGS) entry which is preliminary data.</text>
</comment>
<evidence type="ECO:0000313" key="2">
    <source>
        <dbReference type="Proteomes" id="UP001279734"/>
    </source>
</evidence>
<evidence type="ECO:0000313" key="1">
    <source>
        <dbReference type="EMBL" id="GMH23310.1"/>
    </source>
</evidence>
<keyword evidence="2" id="KW-1185">Reference proteome</keyword>
<proteinExistence type="predicted"/>
<dbReference type="AlphaFoldDB" id="A0AAD3Y0T2"/>
<sequence>MKEEEREMEAEKRSTRPREVGGILSRIIGAMEAEERMNRMKFRHDRRRFGKEHELLSLEEAIEGRNGEGLRDGGDEDAGIFTTILNSYGRDGRNFCPLGLVTESVNMGPT</sequence>
<accession>A0AAD3Y0T2</accession>
<protein>
    <submittedName>
        <fullName evidence="1">Uncharacterized protein</fullName>
    </submittedName>
</protein>
<organism evidence="1 2">
    <name type="scientific">Nepenthes gracilis</name>
    <name type="common">Slender pitcher plant</name>
    <dbReference type="NCBI Taxonomy" id="150966"/>
    <lineage>
        <taxon>Eukaryota</taxon>
        <taxon>Viridiplantae</taxon>
        <taxon>Streptophyta</taxon>
        <taxon>Embryophyta</taxon>
        <taxon>Tracheophyta</taxon>
        <taxon>Spermatophyta</taxon>
        <taxon>Magnoliopsida</taxon>
        <taxon>eudicotyledons</taxon>
        <taxon>Gunneridae</taxon>
        <taxon>Pentapetalae</taxon>
        <taxon>Caryophyllales</taxon>
        <taxon>Nepenthaceae</taxon>
        <taxon>Nepenthes</taxon>
    </lineage>
</organism>
<gene>
    <name evidence="1" type="ORF">Nepgr_025153</name>
</gene>
<reference evidence="1" key="1">
    <citation type="submission" date="2023-05" db="EMBL/GenBank/DDBJ databases">
        <title>Nepenthes gracilis genome sequencing.</title>
        <authorList>
            <person name="Fukushima K."/>
        </authorList>
    </citation>
    <scope>NUCLEOTIDE SEQUENCE</scope>
    <source>
        <strain evidence="1">SING2019-196</strain>
    </source>
</reference>
<dbReference type="Proteomes" id="UP001279734">
    <property type="component" value="Unassembled WGS sequence"/>
</dbReference>
<name>A0AAD3Y0T2_NEPGR</name>